<dbReference type="RefSeq" id="WP_184921676.1">
    <property type="nucleotide sequence ID" value="NZ_JACHJR010000001.1"/>
</dbReference>
<dbReference type="Proteomes" id="UP000573327">
    <property type="component" value="Unassembled WGS sequence"/>
</dbReference>
<name>A0A7W7SHB0_9ACTN</name>
<evidence type="ECO:0000313" key="1">
    <source>
        <dbReference type="EMBL" id="MBB4950480.1"/>
    </source>
</evidence>
<accession>A0A7W7SHB0</accession>
<evidence type="ECO:0000313" key="2">
    <source>
        <dbReference type="Proteomes" id="UP000573327"/>
    </source>
</evidence>
<organism evidence="1 2">
    <name type="scientific">Kitasatospora gansuensis</name>
    <dbReference type="NCBI Taxonomy" id="258050"/>
    <lineage>
        <taxon>Bacteria</taxon>
        <taxon>Bacillati</taxon>
        <taxon>Actinomycetota</taxon>
        <taxon>Actinomycetes</taxon>
        <taxon>Kitasatosporales</taxon>
        <taxon>Streptomycetaceae</taxon>
        <taxon>Kitasatospora</taxon>
    </lineage>
</organism>
<reference evidence="1 2" key="1">
    <citation type="submission" date="2020-08" db="EMBL/GenBank/DDBJ databases">
        <title>Sequencing the genomes of 1000 actinobacteria strains.</title>
        <authorList>
            <person name="Klenk H.-P."/>
        </authorList>
    </citation>
    <scope>NUCLEOTIDE SEQUENCE [LARGE SCALE GENOMIC DNA]</scope>
    <source>
        <strain evidence="1 2">DSM 44786</strain>
    </source>
</reference>
<gene>
    <name evidence="1" type="ORF">F4556_006015</name>
</gene>
<keyword evidence="2" id="KW-1185">Reference proteome</keyword>
<dbReference type="EMBL" id="JACHJR010000001">
    <property type="protein sequence ID" value="MBB4950480.1"/>
    <property type="molecule type" value="Genomic_DNA"/>
</dbReference>
<protein>
    <submittedName>
        <fullName evidence="1">Uncharacterized protein</fullName>
    </submittedName>
</protein>
<dbReference type="AlphaFoldDB" id="A0A7W7SHB0"/>
<proteinExistence type="predicted"/>
<sequence length="104" mass="11432">MAQAGRDLTTLGSTLEHVTEVASADTRARARLVVASHAIDAADCRMLLTQLGLTPDPYDPHGPHRICVRCGREYDHPGIRRRDRFCSDRCYRGSTERASDPPGG</sequence>
<comment type="caution">
    <text evidence="1">The sequence shown here is derived from an EMBL/GenBank/DDBJ whole genome shotgun (WGS) entry which is preliminary data.</text>
</comment>